<proteinExistence type="predicted"/>
<evidence type="ECO:0000313" key="1">
    <source>
        <dbReference type="Proteomes" id="UP000095280"/>
    </source>
</evidence>
<dbReference type="AlphaFoldDB" id="A0A1I8F9V9"/>
<dbReference type="WBParaSite" id="maker-unitig_26198-snap-gene-0.4-mRNA-1">
    <property type="protein sequence ID" value="maker-unitig_26198-snap-gene-0.4-mRNA-1"/>
    <property type="gene ID" value="maker-unitig_26198-snap-gene-0.4"/>
</dbReference>
<organism evidence="1 2">
    <name type="scientific">Macrostomum lignano</name>
    <dbReference type="NCBI Taxonomy" id="282301"/>
    <lineage>
        <taxon>Eukaryota</taxon>
        <taxon>Metazoa</taxon>
        <taxon>Spiralia</taxon>
        <taxon>Lophotrochozoa</taxon>
        <taxon>Platyhelminthes</taxon>
        <taxon>Rhabditophora</taxon>
        <taxon>Macrostomorpha</taxon>
        <taxon>Macrostomida</taxon>
        <taxon>Macrostomidae</taxon>
        <taxon>Macrostomum</taxon>
    </lineage>
</organism>
<sequence length="246" mass="26894">MDDGQILEKSEEELTLGHYQASQCASTKKKTLDSLLKAIRRVNWRSAESNPADRSRQVGWTDTVVNANTDAAARFGSLCQMSPEQSLKLLEAVTVLMSLQVPSPRAQSRTGLRAEQLRAALGFHPTALRDIPAQLMGLELDSGDPESMCSVAYLATLATRRACETHEAIKRCERELSPSLRPLSVQAGCTQSTNAGSSRNTGSQAIIALYLEEARRPSEYDVKKTLKDLLKHVAEAGRKAPPYARA</sequence>
<keyword evidence="1" id="KW-1185">Reference proteome</keyword>
<name>A0A1I8F9V9_9PLAT</name>
<protein>
    <submittedName>
        <fullName evidence="2">WAPL domain-containing protein</fullName>
    </submittedName>
</protein>
<dbReference type="Proteomes" id="UP000095280">
    <property type="component" value="Unplaced"/>
</dbReference>
<accession>A0A1I8F9V9</accession>
<reference evidence="2" key="1">
    <citation type="submission" date="2016-11" db="UniProtKB">
        <authorList>
            <consortium name="WormBaseParasite"/>
        </authorList>
    </citation>
    <scope>IDENTIFICATION</scope>
</reference>
<evidence type="ECO:0000313" key="2">
    <source>
        <dbReference type="WBParaSite" id="maker-unitig_26198-snap-gene-0.4-mRNA-1"/>
    </source>
</evidence>